<dbReference type="PANTHER" id="PTHR43298:SF2">
    <property type="entry name" value="FMN_FAD EXPORTER YEEO-RELATED"/>
    <property type="match status" value="1"/>
</dbReference>
<feature type="transmembrane region" description="Helical" evidence="13">
    <location>
        <begin position="252"/>
        <end position="272"/>
    </location>
</feature>
<evidence type="ECO:0000256" key="2">
    <source>
        <dbReference type="ARBA" id="ARBA00004651"/>
    </source>
</evidence>
<dbReference type="AlphaFoldDB" id="A0A1M4W781"/>
<dbReference type="InterPro" id="IPR050222">
    <property type="entry name" value="MATE_MdtK"/>
</dbReference>
<comment type="similarity">
    <text evidence="3">Belongs to the multi antimicrobial extrusion (MATE) (TC 2.A.66.1) family.</text>
</comment>
<keyword evidence="15" id="KW-1185">Reference proteome</keyword>
<dbReference type="GO" id="GO:0005886">
    <property type="term" value="C:plasma membrane"/>
    <property type="evidence" value="ECO:0007669"/>
    <property type="project" value="UniProtKB-SubCell"/>
</dbReference>
<keyword evidence="7" id="KW-1003">Cell membrane</keyword>
<proteinExistence type="inferred from homology"/>
<dbReference type="PANTHER" id="PTHR43298">
    <property type="entry name" value="MULTIDRUG RESISTANCE PROTEIN NORM-RELATED"/>
    <property type="match status" value="1"/>
</dbReference>
<feature type="transmembrane region" description="Helical" evidence="13">
    <location>
        <begin position="330"/>
        <end position="349"/>
    </location>
</feature>
<feature type="transmembrane region" description="Helical" evidence="13">
    <location>
        <begin position="147"/>
        <end position="166"/>
    </location>
</feature>
<feature type="transmembrane region" description="Helical" evidence="13">
    <location>
        <begin position="284"/>
        <end position="304"/>
    </location>
</feature>
<dbReference type="EMBL" id="FQUR01000009">
    <property type="protein sequence ID" value="SHE77076.1"/>
    <property type="molecule type" value="Genomic_DNA"/>
</dbReference>
<evidence type="ECO:0000256" key="12">
    <source>
        <dbReference type="ARBA" id="ARBA00031636"/>
    </source>
</evidence>
<reference evidence="15" key="1">
    <citation type="submission" date="2016-11" db="EMBL/GenBank/DDBJ databases">
        <authorList>
            <person name="Varghese N."/>
            <person name="Submissions S."/>
        </authorList>
    </citation>
    <scope>NUCLEOTIDE SEQUENCE [LARGE SCALE GENOMIC DNA]</scope>
    <source>
        <strain evidence="15">DSM 18761</strain>
    </source>
</reference>
<feature type="transmembrane region" description="Helical" evidence="13">
    <location>
        <begin position="399"/>
        <end position="421"/>
    </location>
</feature>
<name>A0A1M4W781_9THEO</name>
<evidence type="ECO:0000256" key="9">
    <source>
        <dbReference type="ARBA" id="ARBA00022989"/>
    </source>
</evidence>
<organism evidence="14 15">
    <name type="scientific">Thermoanaerobacter uzonensis DSM 18761</name>
    <dbReference type="NCBI Taxonomy" id="1123369"/>
    <lineage>
        <taxon>Bacteria</taxon>
        <taxon>Bacillati</taxon>
        <taxon>Bacillota</taxon>
        <taxon>Clostridia</taxon>
        <taxon>Thermoanaerobacterales</taxon>
        <taxon>Thermoanaerobacteraceae</taxon>
        <taxon>Thermoanaerobacter</taxon>
    </lineage>
</organism>
<keyword evidence="5" id="KW-0813">Transport</keyword>
<gene>
    <name evidence="14" type="ORF">SAMN02745195_01143</name>
</gene>
<dbReference type="GO" id="GO:0042910">
    <property type="term" value="F:xenobiotic transmembrane transporter activity"/>
    <property type="evidence" value="ECO:0007669"/>
    <property type="project" value="InterPro"/>
</dbReference>
<feature type="transmembrane region" description="Helical" evidence="13">
    <location>
        <begin position="427"/>
        <end position="448"/>
    </location>
</feature>
<evidence type="ECO:0000256" key="6">
    <source>
        <dbReference type="ARBA" id="ARBA00022449"/>
    </source>
</evidence>
<comment type="function">
    <text evidence="1">Multidrug efflux pump.</text>
</comment>
<keyword evidence="9 13" id="KW-1133">Transmembrane helix</keyword>
<evidence type="ECO:0000256" key="1">
    <source>
        <dbReference type="ARBA" id="ARBA00003408"/>
    </source>
</evidence>
<evidence type="ECO:0000256" key="8">
    <source>
        <dbReference type="ARBA" id="ARBA00022692"/>
    </source>
</evidence>
<feature type="transmembrane region" description="Helical" evidence="13">
    <location>
        <begin position="210"/>
        <end position="231"/>
    </location>
</feature>
<feature type="transmembrane region" description="Helical" evidence="13">
    <location>
        <begin position="178"/>
        <end position="198"/>
    </location>
</feature>
<dbReference type="Proteomes" id="UP000184127">
    <property type="component" value="Unassembled WGS sequence"/>
</dbReference>
<evidence type="ECO:0000256" key="5">
    <source>
        <dbReference type="ARBA" id="ARBA00022448"/>
    </source>
</evidence>
<dbReference type="GO" id="GO:0015297">
    <property type="term" value="F:antiporter activity"/>
    <property type="evidence" value="ECO:0007669"/>
    <property type="project" value="UniProtKB-KW"/>
</dbReference>
<keyword evidence="11 13" id="KW-0472">Membrane</keyword>
<evidence type="ECO:0000256" key="7">
    <source>
        <dbReference type="ARBA" id="ARBA00022475"/>
    </source>
</evidence>
<feature type="transmembrane region" description="Helical" evidence="13">
    <location>
        <begin position="102"/>
        <end position="127"/>
    </location>
</feature>
<evidence type="ECO:0000313" key="15">
    <source>
        <dbReference type="Proteomes" id="UP000184127"/>
    </source>
</evidence>
<evidence type="ECO:0000256" key="3">
    <source>
        <dbReference type="ARBA" id="ARBA00010199"/>
    </source>
</evidence>
<dbReference type="InterPro" id="IPR048279">
    <property type="entry name" value="MdtK-like"/>
</dbReference>
<keyword evidence="8 13" id="KW-0812">Transmembrane</keyword>
<comment type="subcellular location">
    <subcellularLocation>
        <location evidence="2">Cell membrane</location>
        <topology evidence="2">Multi-pass membrane protein</topology>
    </subcellularLocation>
</comment>
<evidence type="ECO:0000256" key="4">
    <source>
        <dbReference type="ARBA" id="ARBA00020268"/>
    </source>
</evidence>
<evidence type="ECO:0000256" key="11">
    <source>
        <dbReference type="ARBA" id="ARBA00023136"/>
    </source>
</evidence>
<dbReference type="InterPro" id="IPR002528">
    <property type="entry name" value="MATE_fam"/>
</dbReference>
<sequence>MKILVGNGFIMISNINIRLTRNKNKIKSINNIAFPLMVNMVSGILMGLVGQAMIGRISLDAYGAVGLIDNTLYSVTGVLGMIAIAFNIHGAQSLGRNDENEFLNLFSLGMYVSIFIGILFFLISILFGTHILQHLFGIKGRVLKEALDYLNIFSLSVGLNMILFMFSAYLKVKNKTKYIFYGNTISSILNIMFSYVLIFGKCGFPQMGVTGAAIASVLSLSLNVLIYIFVVRIDKPLKLYNTNFKNIKKLHITALPLMGQEFLESTVITIGINSILGRLGILELSAYTLIFQIINFALMPMYAYSSASLTLVGKGKGASDLFEINDIPKLCIIISFLFSLFIAIVVIIFRNKVPYIITDDVNLIKMSSSYIVIGIIANVFNLPATVYKYSLQGINDEMWVFLSSVALNLFSLGIIFILTLVFRMGLYGVYIGIFIDYLLLSVIFILRYNFSLGKYRKNNLSKKTEI</sequence>
<dbReference type="GO" id="GO:0006811">
    <property type="term" value="P:monoatomic ion transport"/>
    <property type="evidence" value="ECO:0007669"/>
    <property type="project" value="UniProtKB-KW"/>
</dbReference>
<protein>
    <recommendedName>
        <fullName evidence="4">Probable multidrug resistance protein NorM</fullName>
    </recommendedName>
    <alternativeName>
        <fullName evidence="12">Multidrug-efflux transporter</fullName>
    </alternativeName>
</protein>
<evidence type="ECO:0000256" key="13">
    <source>
        <dbReference type="SAM" id="Phobius"/>
    </source>
</evidence>
<evidence type="ECO:0000313" key="14">
    <source>
        <dbReference type="EMBL" id="SHE77076.1"/>
    </source>
</evidence>
<dbReference type="NCBIfam" id="TIGR00797">
    <property type="entry name" value="matE"/>
    <property type="match status" value="1"/>
</dbReference>
<feature type="transmembrane region" description="Helical" evidence="13">
    <location>
        <begin position="32"/>
        <end position="52"/>
    </location>
</feature>
<accession>A0A1M4W781</accession>
<feature type="transmembrane region" description="Helical" evidence="13">
    <location>
        <begin position="369"/>
        <end position="387"/>
    </location>
</feature>
<evidence type="ECO:0000256" key="10">
    <source>
        <dbReference type="ARBA" id="ARBA00023065"/>
    </source>
</evidence>
<feature type="transmembrane region" description="Helical" evidence="13">
    <location>
        <begin position="72"/>
        <end position="90"/>
    </location>
</feature>
<keyword evidence="10" id="KW-0406">Ion transport</keyword>
<dbReference type="PIRSF" id="PIRSF006603">
    <property type="entry name" value="DinF"/>
    <property type="match status" value="1"/>
</dbReference>
<keyword evidence="6" id="KW-0050">Antiport</keyword>
<dbReference type="Pfam" id="PF01554">
    <property type="entry name" value="MatE"/>
    <property type="match status" value="2"/>
</dbReference>